<evidence type="ECO:0000313" key="2">
    <source>
        <dbReference type="EMBL" id="KAL3694390.1"/>
    </source>
</evidence>
<evidence type="ECO:0000259" key="1">
    <source>
        <dbReference type="PROSITE" id="PS50878"/>
    </source>
</evidence>
<gene>
    <name evidence="2" type="ORF">R1sor_008041</name>
</gene>
<sequence length="415" mass="46736">MFSRENINALEDTQGELHERHNEILQVIHSHSTQLYDVPRESSEGRWARRELLQLVNHGITEAQAGALDAVQEDEEITKLVQSFKKKARPPVWTGLQQSSYKGVGSSSKMIAAKCKISGEENLFVKLDFSKVSDRVAFKYLWGVLSRMGFSESTIQRIRALMVGGASSIHVNQDLTKPVKIKCGVRQGCPLAPLLFALSSQSLMKAFQIEEQGTLRGLKLPGLEAITHELFADDRSIFISASVRGFTKVKRVIEKYELASGAALNMQKSLVMALGKNAAPHWVNATGRKIADRWKRFKFLGVRSGRGINSTEITEVVLKSIEMELKVWVYRYLTWKSRLLLIKHICAVIPQHVLMSVGIDSKRSRKIENLLGNFLWGWSRDKIPKTALLAWNKLPFPTEAGGLGWTAMEIKWKLL</sequence>
<dbReference type="PROSITE" id="PS50878">
    <property type="entry name" value="RT_POL"/>
    <property type="match status" value="1"/>
</dbReference>
<dbReference type="Pfam" id="PF00078">
    <property type="entry name" value="RVT_1"/>
    <property type="match status" value="1"/>
</dbReference>
<organism evidence="2 3">
    <name type="scientific">Riccia sorocarpa</name>
    <dbReference type="NCBI Taxonomy" id="122646"/>
    <lineage>
        <taxon>Eukaryota</taxon>
        <taxon>Viridiplantae</taxon>
        <taxon>Streptophyta</taxon>
        <taxon>Embryophyta</taxon>
        <taxon>Marchantiophyta</taxon>
        <taxon>Marchantiopsida</taxon>
        <taxon>Marchantiidae</taxon>
        <taxon>Marchantiales</taxon>
        <taxon>Ricciaceae</taxon>
        <taxon>Riccia</taxon>
    </lineage>
</organism>
<feature type="domain" description="Reverse transcriptase" evidence="1">
    <location>
        <begin position="1"/>
        <end position="304"/>
    </location>
</feature>
<accession>A0ABD3HVT9</accession>
<reference evidence="2 3" key="1">
    <citation type="submission" date="2024-09" db="EMBL/GenBank/DDBJ databases">
        <title>Chromosome-scale assembly of Riccia sorocarpa.</title>
        <authorList>
            <person name="Paukszto L."/>
        </authorList>
    </citation>
    <scope>NUCLEOTIDE SEQUENCE [LARGE SCALE GENOMIC DNA]</scope>
    <source>
        <strain evidence="2">LP-2024</strain>
        <tissue evidence="2">Aerial parts of the thallus</tissue>
    </source>
</reference>
<protein>
    <recommendedName>
        <fullName evidence="1">Reverse transcriptase domain-containing protein</fullName>
    </recommendedName>
</protein>
<dbReference type="InterPro" id="IPR000477">
    <property type="entry name" value="RT_dom"/>
</dbReference>
<comment type="caution">
    <text evidence="2">The sequence shown here is derived from an EMBL/GenBank/DDBJ whole genome shotgun (WGS) entry which is preliminary data.</text>
</comment>
<dbReference type="PANTHER" id="PTHR33116">
    <property type="entry name" value="REVERSE TRANSCRIPTASE ZINC-BINDING DOMAIN-CONTAINING PROTEIN-RELATED-RELATED"/>
    <property type="match status" value="1"/>
</dbReference>
<dbReference type="EMBL" id="JBJQOH010000003">
    <property type="protein sequence ID" value="KAL3694390.1"/>
    <property type="molecule type" value="Genomic_DNA"/>
</dbReference>
<dbReference type="PANTHER" id="PTHR33116:SF86">
    <property type="entry name" value="REVERSE TRANSCRIPTASE DOMAIN-CONTAINING PROTEIN"/>
    <property type="match status" value="1"/>
</dbReference>
<proteinExistence type="predicted"/>
<dbReference type="AlphaFoldDB" id="A0ABD3HVT9"/>
<name>A0ABD3HVT9_9MARC</name>
<evidence type="ECO:0000313" key="3">
    <source>
        <dbReference type="Proteomes" id="UP001633002"/>
    </source>
</evidence>
<dbReference type="Proteomes" id="UP001633002">
    <property type="component" value="Unassembled WGS sequence"/>
</dbReference>
<keyword evidence="3" id="KW-1185">Reference proteome</keyword>